<proteinExistence type="predicted"/>
<keyword evidence="3" id="KW-1185">Reference proteome</keyword>
<gene>
    <name evidence="2" type="ORF">FD06_GL000127</name>
</gene>
<dbReference type="Proteomes" id="UP000052012">
    <property type="component" value="Unassembled WGS sequence"/>
</dbReference>
<dbReference type="OrthoDB" id="9795206at2"/>
<accession>A0A0R2ARM2</accession>
<dbReference type="AlphaFoldDB" id="A0A0R2ARM2"/>
<dbReference type="Gene3D" id="3.40.630.30">
    <property type="match status" value="1"/>
</dbReference>
<dbReference type="PANTHER" id="PTHR43415">
    <property type="entry name" value="SPERMIDINE N(1)-ACETYLTRANSFERASE"/>
    <property type="match status" value="1"/>
</dbReference>
<dbReference type="InterPro" id="IPR016181">
    <property type="entry name" value="Acyl_CoA_acyltransferase"/>
</dbReference>
<dbReference type="Pfam" id="PF00583">
    <property type="entry name" value="Acetyltransf_1"/>
    <property type="match status" value="1"/>
</dbReference>
<dbReference type="SUPFAM" id="SSF55729">
    <property type="entry name" value="Acyl-CoA N-acyltransferases (Nat)"/>
    <property type="match status" value="1"/>
</dbReference>
<evidence type="ECO:0000259" key="1">
    <source>
        <dbReference type="PROSITE" id="PS51186"/>
    </source>
</evidence>
<protein>
    <submittedName>
        <fullName evidence="2">Spermidine acetyltransferase</fullName>
    </submittedName>
</protein>
<sequence>MSFKLRILEKNDLNKIYKLMNDEFNMSYWFREPYLSFVELEQYYEKQILDNSQRHFAIEYEGKFAGLIELVDIDNIHRHAEIQIIVDKEFRGLKLAQKAFKKCIQYGFETINLQKIYLYVDVENKPALKVYKKMGFEVEGTLKKHYFVNGKYHDVYFMSLFK</sequence>
<evidence type="ECO:0000313" key="2">
    <source>
        <dbReference type="EMBL" id="KRM69960.1"/>
    </source>
</evidence>
<dbReference type="EMBL" id="AYYQ01000001">
    <property type="protein sequence ID" value="KRM69960.1"/>
    <property type="molecule type" value="Genomic_DNA"/>
</dbReference>
<dbReference type="InterPro" id="IPR000182">
    <property type="entry name" value="GNAT_dom"/>
</dbReference>
<name>A0A0R2ARM2_9LACO</name>
<organism evidence="2 3">
    <name type="scientific">Apilactobacillus ozensis DSM 23829 = JCM 17196</name>
    <dbReference type="NCBI Taxonomy" id="1423781"/>
    <lineage>
        <taxon>Bacteria</taxon>
        <taxon>Bacillati</taxon>
        <taxon>Bacillota</taxon>
        <taxon>Bacilli</taxon>
        <taxon>Lactobacillales</taxon>
        <taxon>Lactobacillaceae</taxon>
        <taxon>Apilactobacillus</taxon>
    </lineage>
</organism>
<keyword evidence="2" id="KW-0808">Transferase</keyword>
<dbReference type="STRING" id="1423781.FD06_GL000127"/>
<dbReference type="RefSeq" id="WP_056965567.1">
    <property type="nucleotide sequence ID" value="NZ_AYYQ01000001.1"/>
</dbReference>
<evidence type="ECO:0000313" key="3">
    <source>
        <dbReference type="Proteomes" id="UP000052012"/>
    </source>
</evidence>
<dbReference type="GO" id="GO:0004145">
    <property type="term" value="F:diamine N-acetyltransferase activity"/>
    <property type="evidence" value="ECO:0007669"/>
    <property type="project" value="TreeGrafter"/>
</dbReference>
<dbReference type="PANTHER" id="PTHR43415:SF6">
    <property type="entry name" value="SPERMIDINE N(1)-ACETYLTRANSFERASE"/>
    <property type="match status" value="1"/>
</dbReference>
<reference evidence="2 3" key="1">
    <citation type="journal article" date="2015" name="Genome Announc.">
        <title>Expanding the biotechnology potential of lactobacilli through comparative genomics of 213 strains and associated genera.</title>
        <authorList>
            <person name="Sun Z."/>
            <person name="Harris H.M."/>
            <person name="McCann A."/>
            <person name="Guo C."/>
            <person name="Argimon S."/>
            <person name="Zhang W."/>
            <person name="Yang X."/>
            <person name="Jeffery I.B."/>
            <person name="Cooney J.C."/>
            <person name="Kagawa T.F."/>
            <person name="Liu W."/>
            <person name="Song Y."/>
            <person name="Salvetti E."/>
            <person name="Wrobel A."/>
            <person name="Rasinkangas P."/>
            <person name="Parkhill J."/>
            <person name="Rea M.C."/>
            <person name="O'Sullivan O."/>
            <person name="Ritari J."/>
            <person name="Douillard F.P."/>
            <person name="Paul Ross R."/>
            <person name="Yang R."/>
            <person name="Briner A.E."/>
            <person name="Felis G.E."/>
            <person name="de Vos W.M."/>
            <person name="Barrangou R."/>
            <person name="Klaenhammer T.R."/>
            <person name="Caufield P.W."/>
            <person name="Cui Y."/>
            <person name="Zhang H."/>
            <person name="O'Toole P.W."/>
        </authorList>
    </citation>
    <scope>NUCLEOTIDE SEQUENCE [LARGE SCALE GENOMIC DNA]</scope>
    <source>
        <strain evidence="2 3">DSM 23829</strain>
    </source>
</reference>
<feature type="domain" description="N-acetyltransferase" evidence="1">
    <location>
        <begin position="3"/>
        <end position="162"/>
    </location>
</feature>
<dbReference type="PATRIC" id="fig|1423781.4.peg.128"/>
<comment type="caution">
    <text evidence="2">The sequence shown here is derived from an EMBL/GenBank/DDBJ whole genome shotgun (WGS) entry which is preliminary data.</text>
</comment>
<dbReference type="PROSITE" id="PS51186">
    <property type="entry name" value="GNAT"/>
    <property type="match status" value="1"/>
</dbReference>